<feature type="transmembrane region" description="Helical" evidence="3">
    <location>
        <begin position="437"/>
        <end position="455"/>
    </location>
</feature>
<proteinExistence type="predicted"/>
<gene>
    <name evidence="5" type="ORF">PPROV_000196300</name>
</gene>
<keyword evidence="3" id="KW-1133">Transmembrane helix</keyword>
<dbReference type="Proteomes" id="UP000660262">
    <property type="component" value="Unassembled WGS sequence"/>
</dbReference>
<protein>
    <submittedName>
        <fullName evidence="5">O-mannosyl-transferase tmtc4</fullName>
    </submittedName>
</protein>
<evidence type="ECO:0000313" key="6">
    <source>
        <dbReference type="Proteomes" id="UP000660262"/>
    </source>
</evidence>
<feature type="signal peptide" evidence="4">
    <location>
        <begin position="1"/>
        <end position="28"/>
    </location>
</feature>
<evidence type="ECO:0000256" key="3">
    <source>
        <dbReference type="SAM" id="Phobius"/>
    </source>
</evidence>
<keyword evidence="3" id="KW-0812">Transmembrane</keyword>
<feature type="transmembrane region" description="Helical" evidence="3">
    <location>
        <begin position="342"/>
        <end position="364"/>
    </location>
</feature>
<dbReference type="Gene3D" id="1.25.40.10">
    <property type="entry name" value="Tetratricopeptide repeat domain"/>
    <property type="match status" value="1"/>
</dbReference>
<dbReference type="GO" id="GO:0000030">
    <property type="term" value="F:mannosyltransferase activity"/>
    <property type="evidence" value="ECO:0007669"/>
    <property type="project" value="TreeGrafter"/>
</dbReference>
<evidence type="ECO:0000256" key="4">
    <source>
        <dbReference type="SAM" id="SignalP"/>
    </source>
</evidence>
<keyword evidence="1" id="KW-0677">Repeat</keyword>
<feature type="transmembrane region" description="Helical" evidence="3">
    <location>
        <begin position="404"/>
        <end position="425"/>
    </location>
</feature>
<evidence type="ECO:0000256" key="1">
    <source>
        <dbReference type="ARBA" id="ARBA00022737"/>
    </source>
</evidence>
<dbReference type="PANTHER" id="PTHR44227:SF3">
    <property type="entry name" value="PROTEIN O-MANNOSYL-TRANSFERASE TMTC4"/>
    <property type="match status" value="1"/>
</dbReference>
<reference evidence="5" key="1">
    <citation type="submission" date="2020-10" db="EMBL/GenBank/DDBJ databases">
        <title>Unveiling of a novel bifunctional photoreceptor, Dualchrome1, isolated from a cosmopolitan green alga.</title>
        <authorList>
            <person name="Suzuki S."/>
            <person name="Kawachi M."/>
        </authorList>
    </citation>
    <scope>NUCLEOTIDE SEQUENCE</scope>
    <source>
        <strain evidence="5">NIES 2893</strain>
    </source>
</reference>
<feature type="chain" id="PRO_5032571988" evidence="4">
    <location>
        <begin position="29"/>
        <end position="903"/>
    </location>
</feature>
<dbReference type="GO" id="GO:0035269">
    <property type="term" value="P:protein O-linked glycosylation via mannose"/>
    <property type="evidence" value="ECO:0007669"/>
    <property type="project" value="TreeGrafter"/>
</dbReference>
<keyword evidence="3" id="KW-0472">Membrane</keyword>
<dbReference type="GO" id="GO:0030968">
    <property type="term" value="P:endoplasmic reticulum unfolded protein response"/>
    <property type="evidence" value="ECO:0007669"/>
    <property type="project" value="TreeGrafter"/>
</dbReference>
<sequence length="903" mass="97871">MPALLSLNSLDLTCILLVLVTIALHAHSLQDALTYDDRFAILDNDDVTSKHNSWSWKALCRMLQNDFWGAPMSSSSSHKSYRPLTVLLLRILYQLGHDSAHTSAIPFRVASIALHAINVNLVRCVAQNITQISSISLITAVIFATHAVHVDATSGGVGIAELSASALALSAAAIGGGEEASMLATNLACALGLAAALCKETGAMVLLVLAITRILRRRNVEHAVKFITCFAAYCALRVWLGGTSGQLVSIHRLVENPLAFVGDGGDFNSSDRSAPYAHLRDPPICGVPCLWMERAANIAILHGRYLALLFFPWQLSADHSFACHAIVRLHDLGNPKKLVEPAFALVLALVGYVSAIVALARVFLRTAFSRHARAVAEAVLWFAIPFLPSSNILFYVGTYIAERLLYLPSFGYALLVGIGVHRIAFAVTAKRPERRRLVVVCLTLPVVLSMASKLLRHQSAWENDDALFREAGLVCPNSAKTRLNLGILSRRLGDTSSALRHFRTASSIAGPSYCEATYWQGVVRFDEAAAKSDVKLLGNALRVLHEAIACRWSTKDAVSALNTAYVSLADAIPAMAQHVHRGWAVALATACSMCETEGAGCINIDLPSSALPLHVPMRLQSCRYILQANDAPRSPAESKPQDYGYTLFSLASATEACMNATALHISLPNVRQFSTPLLAALLDGRNGRISYMSSTCDVLRDALSAAILFSDAQVPASKRRKLDGTFGAVSLGASEVHFDVVRLALTEYLTCTYALEDDGASPWLSLSTALARTSSTRDKQKNRRADRQHIRIVHALQAANAYDPWLHVEWARALLEGSWDGSRHVEARRHLEAAAGILATSSDKISPPPWSSASSGSAELLQLVLRTQQAHTAKTQYDVVWSSMTPSSRDEAISRLRDLLTDS</sequence>
<comment type="caution">
    <text evidence="5">The sequence shown here is derived from an EMBL/GenBank/DDBJ whole genome shotgun (WGS) entry which is preliminary data.</text>
</comment>
<keyword evidence="4" id="KW-0732">Signal</keyword>
<dbReference type="PANTHER" id="PTHR44227">
    <property type="match status" value="1"/>
</dbReference>
<dbReference type="InterPro" id="IPR052346">
    <property type="entry name" value="O-mannosyl-transferase_TMTC"/>
</dbReference>
<dbReference type="GO" id="GO:0005783">
    <property type="term" value="C:endoplasmic reticulum"/>
    <property type="evidence" value="ECO:0007669"/>
    <property type="project" value="TreeGrafter"/>
</dbReference>
<keyword evidence="5" id="KW-0808">Transferase</keyword>
<dbReference type="OrthoDB" id="19588at2759"/>
<dbReference type="AlphaFoldDB" id="A0A830H930"/>
<accession>A0A830H930</accession>
<dbReference type="InterPro" id="IPR011990">
    <property type="entry name" value="TPR-like_helical_dom_sf"/>
</dbReference>
<keyword evidence="6" id="KW-1185">Reference proteome</keyword>
<evidence type="ECO:0000313" key="5">
    <source>
        <dbReference type="EMBL" id="GHP03208.1"/>
    </source>
</evidence>
<dbReference type="SUPFAM" id="SSF48452">
    <property type="entry name" value="TPR-like"/>
    <property type="match status" value="1"/>
</dbReference>
<organism evidence="5 6">
    <name type="scientific">Pycnococcus provasolii</name>
    <dbReference type="NCBI Taxonomy" id="41880"/>
    <lineage>
        <taxon>Eukaryota</taxon>
        <taxon>Viridiplantae</taxon>
        <taxon>Chlorophyta</taxon>
        <taxon>Pseudoscourfieldiophyceae</taxon>
        <taxon>Pseudoscourfieldiales</taxon>
        <taxon>Pycnococcaceae</taxon>
        <taxon>Pycnococcus</taxon>
    </lineage>
</organism>
<evidence type="ECO:0000256" key="2">
    <source>
        <dbReference type="ARBA" id="ARBA00022803"/>
    </source>
</evidence>
<feature type="transmembrane region" description="Helical" evidence="3">
    <location>
        <begin position="376"/>
        <end position="398"/>
    </location>
</feature>
<dbReference type="EMBL" id="BNJQ01000005">
    <property type="protein sequence ID" value="GHP03208.1"/>
    <property type="molecule type" value="Genomic_DNA"/>
</dbReference>
<name>A0A830H930_9CHLO</name>
<keyword evidence="2" id="KW-0802">TPR repeat</keyword>